<evidence type="ECO:0000313" key="3">
    <source>
        <dbReference type="Proteomes" id="UP000659697"/>
    </source>
</evidence>
<name>A0ABQ3KXL8_9ALTE</name>
<keyword evidence="1" id="KW-0812">Transmembrane</keyword>
<reference evidence="3" key="1">
    <citation type="journal article" date="2019" name="Int. J. Syst. Evol. Microbiol.">
        <title>The Global Catalogue of Microorganisms (GCM) 10K type strain sequencing project: providing services to taxonomists for standard genome sequencing and annotation.</title>
        <authorList>
            <consortium name="The Broad Institute Genomics Platform"/>
            <consortium name="The Broad Institute Genome Sequencing Center for Infectious Disease"/>
            <person name="Wu L."/>
            <person name="Ma J."/>
        </authorList>
    </citation>
    <scope>NUCLEOTIDE SEQUENCE [LARGE SCALE GENOMIC DNA]</scope>
    <source>
        <strain evidence="3">CGMCC 1.7003</strain>
    </source>
</reference>
<keyword evidence="1" id="KW-1133">Transmembrane helix</keyword>
<proteinExistence type="predicted"/>
<feature type="transmembrane region" description="Helical" evidence="1">
    <location>
        <begin position="17"/>
        <end position="39"/>
    </location>
</feature>
<evidence type="ECO:0000256" key="1">
    <source>
        <dbReference type="SAM" id="Phobius"/>
    </source>
</evidence>
<dbReference type="EMBL" id="BNAO01000003">
    <property type="protein sequence ID" value="GHG68097.1"/>
    <property type="molecule type" value="Genomic_DNA"/>
</dbReference>
<evidence type="ECO:0000313" key="2">
    <source>
        <dbReference type="EMBL" id="GHG68097.1"/>
    </source>
</evidence>
<sequence length="314" mass="34655">MSNAQIKVALAQVQKGIVLFQVLLITAIISVFVLVAAAYNKQVLEQAFAYKNVSDSRDRLYSAANEMLFTFLTESWLDSGPLAATPGLNYYGKPFQFPAFYANNTAATEDTSTPEILVSLQSADSLLDIKFNHGILTTLLQQKGLSESAARQMTATLEQAQQFITEAGGVNSINDAYPYKPLEAYAELASLPGWSMEIVTELLPFITLYGVNANPFWAPDDLLPILLPANHAEILIQDRQNLQYNAARYTAVTGIDGDEIVGFYPDKNLRIVVSEPAQSTSLTLEVKIEPYDRNPVTLYLYSKSAGFFVNKNEQ</sequence>
<organism evidence="2 3">
    <name type="scientific">Alishewanella longhuensis</name>
    <dbReference type="NCBI Taxonomy" id="1091037"/>
    <lineage>
        <taxon>Bacteria</taxon>
        <taxon>Pseudomonadati</taxon>
        <taxon>Pseudomonadota</taxon>
        <taxon>Gammaproteobacteria</taxon>
        <taxon>Alteromonadales</taxon>
        <taxon>Alteromonadaceae</taxon>
        <taxon>Alishewanella</taxon>
    </lineage>
</organism>
<dbReference type="RefSeq" id="WP_189432310.1">
    <property type="nucleotide sequence ID" value="NZ_BNAO01000003.1"/>
</dbReference>
<keyword evidence="3" id="KW-1185">Reference proteome</keyword>
<gene>
    <name evidence="2" type="ORF">GCM10010919_17270</name>
</gene>
<evidence type="ECO:0008006" key="4">
    <source>
        <dbReference type="Google" id="ProtNLM"/>
    </source>
</evidence>
<comment type="caution">
    <text evidence="2">The sequence shown here is derived from an EMBL/GenBank/DDBJ whole genome shotgun (WGS) entry which is preliminary data.</text>
</comment>
<protein>
    <recommendedName>
        <fullName evidence="4">Type II secretion system protein K</fullName>
    </recommendedName>
</protein>
<keyword evidence="1" id="KW-0472">Membrane</keyword>
<accession>A0ABQ3KXL8</accession>
<dbReference type="Proteomes" id="UP000659697">
    <property type="component" value="Unassembled WGS sequence"/>
</dbReference>